<keyword evidence="1" id="KW-0812">Transmembrane</keyword>
<sequence>MKMNGSEKMARKNMQLNLKTQRFIRSRKIGLVLPWLGILGMLILVFSLIMHGFLVFFIEIGFIANFYYFIDGYNWLADRISFNPREQIVTHERDNLNRLLMWFFIILAGVTTGVQSWVLVRFGFLKFLTNLSFISFCYLSSRVVENCMVLLRVQLRNWSHFYIVVGISTVVLPSLSLFFLCWNLIAYFIFLGILYLIYVFTYYALIEVYQHVESDLGGHKYFIDLPDHRFDKK</sequence>
<evidence type="ECO:0000313" key="3">
    <source>
        <dbReference type="Proteomes" id="UP000005583"/>
    </source>
</evidence>
<name>C2EP55_9LACO</name>
<feature type="transmembrane region" description="Helical" evidence="1">
    <location>
        <begin position="185"/>
        <end position="205"/>
    </location>
</feature>
<proteinExistence type="predicted"/>
<dbReference type="AlphaFoldDB" id="C2EP55"/>
<dbReference type="eggNOG" id="ENOG5030AKS">
    <property type="taxonomic scope" value="Bacteria"/>
</dbReference>
<comment type="caution">
    <text evidence="2">The sequence shown here is derived from an EMBL/GenBank/DDBJ whole genome shotgun (WGS) entry which is preliminary data.</text>
</comment>
<protein>
    <submittedName>
        <fullName evidence="2">Uncharacterized protein</fullName>
    </submittedName>
</protein>
<feature type="transmembrane region" description="Helical" evidence="1">
    <location>
        <begin position="96"/>
        <end position="118"/>
    </location>
</feature>
<evidence type="ECO:0000313" key="2">
    <source>
        <dbReference type="EMBL" id="EEJ71653.1"/>
    </source>
</evidence>
<keyword evidence="1" id="KW-0472">Membrane</keyword>
<accession>C2EP55</accession>
<organism evidence="2 3">
    <name type="scientific">Lactobacillus ultunensis DSM 16047</name>
    <dbReference type="NCBI Taxonomy" id="525365"/>
    <lineage>
        <taxon>Bacteria</taxon>
        <taxon>Bacillati</taxon>
        <taxon>Bacillota</taxon>
        <taxon>Bacilli</taxon>
        <taxon>Lactobacillales</taxon>
        <taxon>Lactobacillaceae</taxon>
        <taxon>Lactobacillus</taxon>
    </lineage>
</organism>
<dbReference type="HOGENOM" id="CLU_1183828_0_0_9"/>
<feature type="transmembrane region" description="Helical" evidence="1">
    <location>
        <begin position="161"/>
        <end position="179"/>
    </location>
</feature>
<dbReference type="EMBL" id="ACGU01000067">
    <property type="protein sequence ID" value="EEJ71653.1"/>
    <property type="molecule type" value="Genomic_DNA"/>
</dbReference>
<dbReference type="STRING" id="525365.HMPREF0548_1451"/>
<keyword evidence="1" id="KW-1133">Transmembrane helix</keyword>
<dbReference type="PATRIC" id="fig|525365.8.peg.583"/>
<dbReference type="Proteomes" id="UP000005583">
    <property type="component" value="Unassembled WGS sequence"/>
</dbReference>
<keyword evidence="3" id="KW-1185">Reference proteome</keyword>
<reference evidence="2 3" key="1">
    <citation type="submission" date="2009-01" db="EMBL/GenBank/DDBJ databases">
        <authorList>
            <person name="Qin X."/>
            <person name="Bachman B."/>
            <person name="Battles P."/>
            <person name="Bell A."/>
            <person name="Bess C."/>
            <person name="Bickham C."/>
            <person name="Chaboub L."/>
            <person name="Chen D."/>
            <person name="Coyle M."/>
            <person name="Deiros D.R."/>
            <person name="Dinh H."/>
            <person name="Forbes L."/>
            <person name="Fowler G."/>
            <person name="Francisco L."/>
            <person name="Fu Q."/>
            <person name="Gubbala S."/>
            <person name="Hale W."/>
            <person name="Han Y."/>
            <person name="Hemphill L."/>
            <person name="Highlander S.K."/>
            <person name="Hirani K."/>
            <person name="Hogues M."/>
            <person name="Jackson L."/>
            <person name="Jakkamsetti A."/>
            <person name="Javaid M."/>
            <person name="Jiang H."/>
            <person name="Korchina V."/>
            <person name="Kovar C."/>
            <person name="Lara F."/>
            <person name="Lee S."/>
            <person name="Mata R."/>
            <person name="Mathew T."/>
            <person name="Moen C."/>
            <person name="Morales K."/>
            <person name="Munidasa M."/>
            <person name="Nazareth L."/>
            <person name="Ngo R."/>
            <person name="Nguyen L."/>
            <person name="Okwuonu G."/>
            <person name="Ongeri F."/>
            <person name="Patil S."/>
            <person name="Petrosino J."/>
            <person name="Pham C."/>
            <person name="Pham P."/>
            <person name="Pu L.-L."/>
            <person name="Puazo M."/>
            <person name="Raj R."/>
            <person name="Reid J."/>
            <person name="Rouhana J."/>
            <person name="Saada N."/>
            <person name="Shang Y."/>
            <person name="Simmons D."/>
            <person name="Thornton R."/>
            <person name="Warren J."/>
            <person name="Weissenberger G."/>
            <person name="Zhang J."/>
            <person name="Zhang L."/>
            <person name="Zhou C."/>
            <person name="Zhu D."/>
            <person name="Muzny D."/>
            <person name="Worley K."/>
            <person name="Gibbs R."/>
        </authorList>
    </citation>
    <scope>NUCLEOTIDE SEQUENCE [LARGE SCALE GENOMIC DNA]</scope>
    <source>
        <strain evidence="2 3">DSM 16047</strain>
    </source>
</reference>
<feature type="transmembrane region" description="Helical" evidence="1">
    <location>
        <begin position="29"/>
        <end position="49"/>
    </location>
</feature>
<evidence type="ECO:0000256" key="1">
    <source>
        <dbReference type="SAM" id="Phobius"/>
    </source>
</evidence>
<gene>
    <name evidence="2" type="ORF">HMPREF0548_1451</name>
</gene>
<feature type="transmembrane region" description="Helical" evidence="1">
    <location>
        <begin position="55"/>
        <end position="76"/>
    </location>
</feature>